<evidence type="ECO:0008006" key="4">
    <source>
        <dbReference type="Google" id="ProtNLM"/>
    </source>
</evidence>
<dbReference type="EMBL" id="JFHD01000033">
    <property type="protein sequence ID" value="KDR26560.1"/>
    <property type="molecule type" value="Genomic_DNA"/>
</dbReference>
<name>A0A656QGF9_9BURK</name>
<dbReference type="InterPro" id="IPR018330">
    <property type="entry name" value="RecT_fam"/>
</dbReference>
<dbReference type="Proteomes" id="UP000027451">
    <property type="component" value="Unassembled WGS sequence"/>
</dbReference>
<dbReference type="Pfam" id="PF03837">
    <property type="entry name" value="RecT"/>
    <property type="match status" value="1"/>
</dbReference>
<comment type="caution">
    <text evidence="2">The sequence shown here is derived from an EMBL/GenBank/DDBJ whole genome shotgun (WGS) entry which is preliminary data.</text>
</comment>
<evidence type="ECO:0000313" key="3">
    <source>
        <dbReference type="Proteomes" id="UP000027451"/>
    </source>
</evidence>
<dbReference type="InterPro" id="IPR004590">
    <property type="entry name" value="ssDNA_annealing_RecT"/>
</dbReference>
<dbReference type="RefSeq" id="WP_051996675.1">
    <property type="nucleotide sequence ID" value="NZ_JFHD01000033.1"/>
</dbReference>
<dbReference type="AlphaFoldDB" id="A0A656QGF9"/>
<protein>
    <recommendedName>
        <fullName evidence="4">Recombinase RecT</fullName>
    </recommendedName>
</protein>
<dbReference type="NCBIfam" id="TIGR00616">
    <property type="entry name" value="rect"/>
    <property type="match status" value="1"/>
</dbReference>
<sequence>MHANLRAFADELDQKENRRKLELALPKHVDVAGFARIVIRAVEAEPLLYDADRGSLMRACLDAAQDGLLPDGREGAIVPYRHRNSNRFVAQWQPMVWGLVKLVRQSEQLVDIASYIVREADAFDHWVDEKGEHFTHRPDYAQMDASPVLAYAFARLVNGGFYFEPMSWTEMERFRELSKAKADDTPWSKWPDEMAKVRPLKRLCKRLPMTTAARAALARDDAREALLFDAAPDDPIQAINRAIHEGKATPAVLNPAALTNDPSPTPEVKIASHTIERVIRKSSANNTEGKPRRVKKDTSTVEREPTLEEVLERIDTASNSDELADAGALASQMRSEGAKKIARDAYGQKMTALRTTASTTPDGHGEPASTNLSYAEVREQLERAASLEALDEAAANIGAVSQTEHRGELLGIAQALREGFTQ</sequence>
<accession>A0A656QGF9</accession>
<dbReference type="GO" id="GO:0006259">
    <property type="term" value="P:DNA metabolic process"/>
    <property type="evidence" value="ECO:0007669"/>
    <property type="project" value="InterPro"/>
</dbReference>
<evidence type="ECO:0000256" key="1">
    <source>
        <dbReference type="SAM" id="MobiDB-lite"/>
    </source>
</evidence>
<feature type="region of interest" description="Disordered" evidence="1">
    <location>
        <begin position="280"/>
        <end position="303"/>
    </location>
</feature>
<evidence type="ECO:0000313" key="2">
    <source>
        <dbReference type="EMBL" id="KDR26560.1"/>
    </source>
</evidence>
<dbReference type="GO" id="GO:0003677">
    <property type="term" value="F:DNA binding"/>
    <property type="evidence" value="ECO:0007669"/>
    <property type="project" value="InterPro"/>
</dbReference>
<gene>
    <name evidence="2" type="ORF">BG60_22645</name>
</gene>
<keyword evidence="3" id="KW-1185">Reference proteome</keyword>
<organism evidence="2 3">
    <name type="scientific">Caballeronia zhejiangensis</name>
    <dbReference type="NCBI Taxonomy" id="871203"/>
    <lineage>
        <taxon>Bacteria</taxon>
        <taxon>Pseudomonadati</taxon>
        <taxon>Pseudomonadota</taxon>
        <taxon>Betaproteobacteria</taxon>
        <taxon>Burkholderiales</taxon>
        <taxon>Burkholderiaceae</taxon>
        <taxon>Caballeronia</taxon>
    </lineage>
</organism>
<proteinExistence type="predicted"/>
<reference evidence="2 3" key="1">
    <citation type="submission" date="2014-03" db="EMBL/GenBank/DDBJ databases">
        <title>Draft Genome Sequences of Four Burkholderia Strains.</title>
        <authorList>
            <person name="Liu X.Y."/>
            <person name="Li C.X."/>
            <person name="Xu J.H."/>
        </authorList>
    </citation>
    <scope>NUCLEOTIDE SEQUENCE [LARGE SCALE GENOMIC DNA]</scope>
    <source>
        <strain evidence="2 3">OP-1</strain>
    </source>
</reference>